<name>A0ABW7JRL9_9NOCA</name>
<evidence type="ECO:0000256" key="1">
    <source>
        <dbReference type="ARBA" id="ARBA00022553"/>
    </source>
</evidence>
<comment type="caution">
    <text evidence="3">The sequence shown here is derived from an EMBL/GenBank/DDBJ whole genome shotgun (WGS) entry which is preliminary data.</text>
</comment>
<evidence type="ECO:0000313" key="3">
    <source>
        <dbReference type="EMBL" id="MFH5210453.1"/>
    </source>
</evidence>
<dbReference type="SUPFAM" id="SSF49879">
    <property type="entry name" value="SMAD/FHA domain"/>
    <property type="match status" value="1"/>
</dbReference>
<dbReference type="SMART" id="SM00240">
    <property type="entry name" value="FHA"/>
    <property type="match status" value="1"/>
</dbReference>
<dbReference type="InterPro" id="IPR000253">
    <property type="entry name" value="FHA_dom"/>
</dbReference>
<dbReference type="RefSeq" id="WP_395116218.1">
    <property type="nucleotide sequence ID" value="NZ_JBIMSO010000061.1"/>
</dbReference>
<gene>
    <name evidence="3" type="ORF">ACHIPZ_19905</name>
</gene>
<accession>A0ABW7JRL9</accession>
<evidence type="ECO:0000259" key="2">
    <source>
        <dbReference type="PROSITE" id="PS50006"/>
    </source>
</evidence>
<dbReference type="Proteomes" id="UP001609175">
    <property type="component" value="Unassembled WGS sequence"/>
</dbReference>
<feature type="domain" description="FHA" evidence="2">
    <location>
        <begin position="29"/>
        <end position="83"/>
    </location>
</feature>
<dbReference type="PROSITE" id="PS50006">
    <property type="entry name" value="FHA_DOMAIN"/>
    <property type="match status" value="1"/>
</dbReference>
<dbReference type="EMBL" id="JBIMSO010000061">
    <property type="protein sequence ID" value="MFH5210453.1"/>
    <property type="molecule type" value="Genomic_DNA"/>
</dbReference>
<reference evidence="3 4" key="1">
    <citation type="submission" date="2024-10" db="EMBL/GenBank/DDBJ databases">
        <authorList>
            <person name="Riesco R."/>
        </authorList>
    </citation>
    <scope>NUCLEOTIDE SEQUENCE [LARGE SCALE GENOMIC DNA]</scope>
    <source>
        <strain evidence="3 4">NCIMB 15449</strain>
    </source>
</reference>
<dbReference type="InterPro" id="IPR008984">
    <property type="entry name" value="SMAD_FHA_dom_sf"/>
</dbReference>
<dbReference type="Gene3D" id="2.60.200.20">
    <property type="match status" value="1"/>
</dbReference>
<dbReference type="Pfam" id="PF00498">
    <property type="entry name" value="FHA"/>
    <property type="match status" value="1"/>
</dbReference>
<organism evidence="3 4">
    <name type="scientific">Antrihabitans spumae</name>
    <dbReference type="NCBI Taxonomy" id="3373370"/>
    <lineage>
        <taxon>Bacteria</taxon>
        <taxon>Bacillati</taxon>
        <taxon>Actinomycetota</taxon>
        <taxon>Actinomycetes</taxon>
        <taxon>Mycobacteriales</taxon>
        <taxon>Nocardiaceae</taxon>
        <taxon>Antrihabitans</taxon>
    </lineage>
</organism>
<dbReference type="InterPro" id="IPR050923">
    <property type="entry name" value="Cell_Proc_Reg/RNA_Proc"/>
</dbReference>
<evidence type="ECO:0000313" key="4">
    <source>
        <dbReference type="Proteomes" id="UP001609175"/>
    </source>
</evidence>
<proteinExistence type="predicted"/>
<protein>
    <submittedName>
        <fullName evidence="3">FHA domain-containing protein</fullName>
    </submittedName>
</protein>
<dbReference type="PANTHER" id="PTHR23308">
    <property type="entry name" value="NUCLEAR INHIBITOR OF PROTEIN PHOSPHATASE-1"/>
    <property type="match status" value="1"/>
</dbReference>
<keyword evidence="1" id="KW-0597">Phosphoprotein</keyword>
<sequence>MHIATYPAYAPGHIAALLPDDGSGRAFQLLVGTNVVGRGLDTAFRLADPGVSRQHFDIRWDGHTAVLVDLGSSNGTTVNGIRIDTSWQLVHGDQIRVGGTLVYFNVG</sequence>